<keyword evidence="2" id="KW-1185">Reference proteome</keyword>
<reference evidence="1 2" key="1">
    <citation type="submission" date="2011-02" db="EMBL/GenBank/DDBJ databases">
        <title>The Genome Sequence of Sphaeroforma arctica JP610.</title>
        <authorList>
            <consortium name="The Broad Institute Genome Sequencing Platform"/>
            <person name="Russ C."/>
            <person name="Cuomo C."/>
            <person name="Young S.K."/>
            <person name="Zeng Q."/>
            <person name="Gargeya S."/>
            <person name="Alvarado L."/>
            <person name="Berlin A."/>
            <person name="Chapman S.B."/>
            <person name="Chen Z."/>
            <person name="Freedman E."/>
            <person name="Gellesch M."/>
            <person name="Goldberg J."/>
            <person name="Griggs A."/>
            <person name="Gujja S."/>
            <person name="Heilman E."/>
            <person name="Heiman D."/>
            <person name="Howarth C."/>
            <person name="Mehta T."/>
            <person name="Neiman D."/>
            <person name="Pearson M."/>
            <person name="Roberts A."/>
            <person name="Saif S."/>
            <person name="Shea T."/>
            <person name="Shenoy N."/>
            <person name="Sisk P."/>
            <person name="Stolte C."/>
            <person name="Sykes S."/>
            <person name="White J."/>
            <person name="Yandava C."/>
            <person name="Burger G."/>
            <person name="Gray M.W."/>
            <person name="Holland P.W.H."/>
            <person name="King N."/>
            <person name="Lang F.B.F."/>
            <person name="Roger A.J."/>
            <person name="Ruiz-Trillo I."/>
            <person name="Haas B."/>
            <person name="Nusbaum C."/>
            <person name="Birren B."/>
        </authorList>
    </citation>
    <scope>NUCLEOTIDE SEQUENCE [LARGE SCALE GENOMIC DNA]</scope>
    <source>
        <strain evidence="1 2">JP610</strain>
    </source>
</reference>
<dbReference type="AlphaFoldDB" id="A0A0L0FKR7"/>
<gene>
    <name evidence="1" type="ORF">SARC_10160</name>
</gene>
<evidence type="ECO:0000313" key="2">
    <source>
        <dbReference type="Proteomes" id="UP000054560"/>
    </source>
</evidence>
<protein>
    <submittedName>
        <fullName evidence="1">Uncharacterized protein</fullName>
    </submittedName>
</protein>
<dbReference type="RefSeq" id="XP_014151281.1">
    <property type="nucleotide sequence ID" value="XM_014295806.1"/>
</dbReference>
<name>A0A0L0FKR7_9EUKA</name>
<dbReference type="GeneID" id="25910664"/>
<feature type="non-terminal residue" evidence="1">
    <location>
        <position position="1"/>
    </location>
</feature>
<sequence length="54" mass="5673">RSDGLGIDLNSNVRHENGFLGALGMLRYCVLSSDPIFRASIFGTLAGGFESSPG</sequence>
<dbReference type="Proteomes" id="UP000054560">
    <property type="component" value="Unassembled WGS sequence"/>
</dbReference>
<proteinExistence type="predicted"/>
<evidence type="ECO:0000313" key="1">
    <source>
        <dbReference type="EMBL" id="KNC77379.1"/>
    </source>
</evidence>
<accession>A0A0L0FKR7</accession>
<organism evidence="1 2">
    <name type="scientific">Sphaeroforma arctica JP610</name>
    <dbReference type="NCBI Taxonomy" id="667725"/>
    <lineage>
        <taxon>Eukaryota</taxon>
        <taxon>Ichthyosporea</taxon>
        <taxon>Ichthyophonida</taxon>
        <taxon>Sphaeroforma</taxon>
    </lineage>
</organism>
<dbReference type="EMBL" id="KQ242751">
    <property type="protein sequence ID" value="KNC77379.1"/>
    <property type="molecule type" value="Genomic_DNA"/>
</dbReference>